<evidence type="ECO:0000256" key="1">
    <source>
        <dbReference type="ARBA" id="ARBA00038476"/>
    </source>
</evidence>
<organism evidence="3">
    <name type="scientific">Bionectria ochroleuca</name>
    <name type="common">Gliocladium roseum</name>
    <dbReference type="NCBI Taxonomy" id="29856"/>
    <lineage>
        <taxon>Eukaryota</taxon>
        <taxon>Fungi</taxon>
        <taxon>Dikarya</taxon>
        <taxon>Ascomycota</taxon>
        <taxon>Pezizomycotina</taxon>
        <taxon>Sordariomycetes</taxon>
        <taxon>Hypocreomycetidae</taxon>
        <taxon>Hypocreales</taxon>
        <taxon>Bionectriaceae</taxon>
        <taxon>Clonostachys</taxon>
    </lineage>
</organism>
<dbReference type="EMBL" id="CDPU01000072">
    <property type="protein sequence ID" value="CEO56694.1"/>
    <property type="molecule type" value="Genomic_DNA"/>
</dbReference>
<proteinExistence type="inferred from homology"/>
<name>A0A0B7KHT6_BIOOC</name>
<evidence type="ECO:0000313" key="3">
    <source>
        <dbReference type="EMBL" id="CEO56694.1"/>
    </source>
</evidence>
<gene>
    <name evidence="3" type="ORF">BN869_000012752_1</name>
</gene>
<dbReference type="SUPFAM" id="SSF54637">
    <property type="entry name" value="Thioesterase/thiol ester dehydrase-isomerase"/>
    <property type="match status" value="1"/>
</dbReference>
<feature type="signal peptide" evidence="2">
    <location>
        <begin position="1"/>
        <end position="17"/>
    </location>
</feature>
<dbReference type="AlphaFoldDB" id="A0A0B7KHT6"/>
<evidence type="ECO:0008006" key="4">
    <source>
        <dbReference type="Google" id="ProtNLM"/>
    </source>
</evidence>
<reference evidence="3" key="1">
    <citation type="submission" date="2015-01" db="EMBL/GenBank/DDBJ databases">
        <authorList>
            <person name="Durling Mikael"/>
        </authorList>
    </citation>
    <scope>NUCLEOTIDE SEQUENCE</scope>
</reference>
<protein>
    <recommendedName>
        <fullName evidence="4">Capsule polysaccharide biosynthesis protein</fullName>
    </recommendedName>
</protein>
<sequence length="337" mass="38012">MSLRLVLLGLLAPSVYLAYKLDWTEKAMEFFTGPGSYSRIFAVIVLVLNWKALPLAWTVRIWHSMVLHLLVRPFHTHTPDKLFHPVISESHASIAELDYRFHKSNSTYLADVDIARSHLASHLLARSGHLAWNNAKTRFVMDPSDPSRPARGSFNIGLGGVFCSWRREIKPYQSYEMWTRIISWDRKWLYIVTHFVQKGAVKPRSWDAPENFGPTRAAGDEPRDWEKKVFATAVSLYIFKIGRLTVPPATMLQGSGLLPERPGGWAIDGNGSGDVSEDGEVDGTTIGDDPERGSWQWVEQQRRRGLEYAQHLNAMNSSLHGQFEPGEDGALGRFALG</sequence>
<dbReference type="PANTHER" id="PTHR12475:SF4">
    <property type="entry name" value="PROTEIN THEM6"/>
    <property type="match status" value="1"/>
</dbReference>
<dbReference type="InterPro" id="IPR029069">
    <property type="entry name" value="HotDog_dom_sf"/>
</dbReference>
<dbReference type="PANTHER" id="PTHR12475">
    <property type="match status" value="1"/>
</dbReference>
<accession>A0A0B7KHT6</accession>
<comment type="similarity">
    <text evidence="1">Belongs to the lcsJ thioesterase family.</text>
</comment>
<keyword evidence="2" id="KW-0732">Signal</keyword>
<feature type="chain" id="PRO_5002119400" description="Capsule polysaccharide biosynthesis protein" evidence="2">
    <location>
        <begin position="18"/>
        <end position="337"/>
    </location>
</feature>
<dbReference type="InterPro" id="IPR051490">
    <property type="entry name" value="THEM6_lcsJ_thioesterase"/>
</dbReference>
<evidence type="ECO:0000256" key="2">
    <source>
        <dbReference type="SAM" id="SignalP"/>
    </source>
</evidence>